<accession>A0ABS4JIT1</accession>
<dbReference type="RefSeq" id="WP_245339284.1">
    <property type="nucleotide sequence ID" value="NZ_JAGGLD010000004.1"/>
</dbReference>
<reference evidence="2 3" key="1">
    <citation type="submission" date="2021-03" db="EMBL/GenBank/DDBJ databases">
        <title>Genomic Encyclopedia of Type Strains, Phase IV (KMG-IV): sequencing the most valuable type-strain genomes for metagenomic binning, comparative biology and taxonomic classification.</title>
        <authorList>
            <person name="Goeker M."/>
        </authorList>
    </citation>
    <scope>NUCLEOTIDE SEQUENCE [LARGE SCALE GENOMIC DNA]</scope>
    <source>
        <strain evidence="2 3">DSM 26806</strain>
    </source>
</reference>
<dbReference type="Pfam" id="PF01243">
    <property type="entry name" value="PNPOx_N"/>
    <property type="match status" value="1"/>
</dbReference>
<dbReference type="Proteomes" id="UP001519288">
    <property type="component" value="Unassembled WGS sequence"/>
</dbReference>
<feature type="domain" description="Pyridoxamine 5'-phosphate oxidase N-terminal" evidence="1">
    <location>
        <begin position="28"/>
        <end position="147"/>
    </location>
</feature>
<evidence type="ECO:0000313" key="2">
    <source>
        <dbReference type="EMBL" id="MBP2001598.1"/>
    </source>
</evidence>
<dbReference type="SUPFAM" id="SSF50475">
    <property type="entry name" value="FMN-binding split barrel"/>
    <property type="match status" value="1"/>
</dbReference>
<proteinExistence type="predicted"/>
<keyword evidence="3" id="KW-1185">Reference proteome</keyword>
<dbReference type="InterPro" id="IPR052917">
    <property type="entry name" value="Stress-Dev_Protein"/>
</dbReference>
<organism evidence="2 3">
    <name type="scientific">Paenibacillus shirakamiensis</name>
    <dbReference type="NCBI Taxonomy" id="1265935"/>
    <lineage>
        <taxon>Bacteria</taxon>
        <taxon>Bacillati</taxon>
        <taxon>Bacillota</taxon>
        <taxon>Bacilli</taxon>
        <taxon>Bacillales</taxon>
        <taxon>Paenibacillaceae</taxon>
        <taxon>Paenibacillus</taxon>
    </lineage>
</organism>
<dbReference type="Gene3D" id="2.30.110.10">
    <property type="entry name" value="Electron Transport, Fmn-binding Protein, Chain A"/>
    <property type="match status" value="1"/>
</dbReference>
<evidence type="ECO:0000259" key="1">
    <source>
        <dbReference type="Pfam" id="PF01243"/>
    </source>
</evidence>
<dbReference type="PANTHER" id="PTHR34818">
    <property type="entry name" value="PROTEIN BLI-3"/>
    <property type="match status" value="1"/>
</dbReference>
<gene>
    <name evidence="2" type="ORF">J2Z69_002643</name>
</gene>
<evidence type="ECO:0000313" key="3">
    <source>
        <dbReference type="Proteomes" id="UP001519288"/>
    </source>
</evidence>
<name>A0ABS4JIT1_9BACL</name>
<sequence length="161" mass="18494">MKPDTGYTTNEANNFWKELLTMDRQQLETKIVKALDENKFGSLATVENNKPKVRYMAFYHEGLNVYLATDRKTHKIDELEQNPQAALLLGFEQGGSGTAVEIEGQVKISSDESLKKKLWNDDFKEYFEGPEDPDYIVIEIHPARIDYSSKEDGQQVWTAKE</sequence>
<dbReference type="InterPro" id="IPR011576">
    <property type="entry name" value="Pyridox_Oxase_N"/>
</dbReference>
<protein>
    <submittedName>
        <fullName evidence="2">General stress protein 26</fullName>
    </submittedName>
</protein>
<dbReference type="PANTHER" id="PTHR34818:SF1">
    <property type="entry name" value="PROTEIN BLI-3"/>
    <property type="match status" value="1"/>
</dbReference>
<dbReference type="InterPro" id="IPR012349">
    <property type="entry name" value="Split_barrel_FMN-bd"/>
</dbReference>
<comment type="caution">
    <text evidence="2">The sequence shown here is derived from an EMBL/GenBank/DDBJ whole genome shotgun (WGS) entry which is preliminary data.</text>
</comment>
<dbReference type="EMBL" id="JAGGLD010000004">
    <property type="protein sequence ID" value="MBP2001598.1"/>
    <property type="molecule type" value="Genomic_DNA"/>
</dbReference>